<dbReference type="Proteomes" id="UP000231990">
    <property type="component" value="Unassembled WGS sequence"/>
</dbReference>
<dbReference type="EMBL" id="NPDZ01000007">
    <property type="protein sequence ID" value="PJZ72937.1"/>
    <property type="molecule type" value="Genomic_DNA"/>
</dbReference>
<accession>A0A2M9ZLL9</accession>
<evidence type="ECO:0000313" key="2">
    <source>
        <dbReference type="EMBL" id="PJZ72937.1"/>
    </source>
</evidence>
<proteinExistence type="predicted"/>
<sequence length="1408" mass="153151">MVFQLVACSFFGGKKGREDVDLKSAKWLVAEQVATVLNNEGVPVKPGQTNSPIVQIHNLFALPPGTSVSTASLSGTIDPTGTTIVNDFDGDGILNTDETTTNVWVADYPQVETIVAPPVTLKIKILQSTQTQNDEIVSEINSDDFESTKNQGSEKIHQKEMNERTVQFQDSFSQNTSVSNSVSTSANYGANYLGSGASYGMSASASWNASNGVSATTTKWDTKPFKNNIDSDAWNLKSGSSANKARKYRSDKSIKIDGTSKVDANAGYVRAALYIRNNSVNMPVKLSNIMCTLMFENGSGELIPMQSFRLRNDDYSLFTVEVYGGSEFGPYVVELNGLNTAEIERAIAAGYNPKIFIVDYEMTHVANSNYRSALLNYSGDNLKIVEENAKGRTALLKVYGPNIRELYRVAAFNAPGTGDPCTTRTASTLAPGVSLKEALNRIACSGVEIQYEDYVIDLAEQAPSLGQSRFHVKGIKSFGGVQTTLPCNYQTFTGSDGVSRTACVQKPVSQWTESESQNFGLWAIYYKGKYYSHTEFWKDGSTVRLFDPPSISKAPMVKGVDSTIWAGDRFDIVYLSAKDFIQQAQAFGTNPLETDEGTKVNTVWDNTSLGEHPYYPNTNSVFLGEGGFGEKINLNIKLNKTQYLTPNFGTPVDGGTYLSYSDFQYNLRTRTDFYTIDQAADFEISMGIGGARTDWFHVVKDINDADPYKPQNCGRTLDFVNQEFNLCVKLPTQSAVVDPSITLVKLYIRPSLNTAYRKTIWPLHYSQVRKMRGELGNPTIVGDLSIRVAKSSGLAEVGDTIQLLGDYRQYTISSIGAPDVDGSYLVTLASPIQQASKKTTEVYITGSLSAPDVRLSVDNGFYTDWNSQVSSAFQPTNFSQAQYLPFLTSSSVSCSTTNAFHPQSCLGVYPDVNATNWMGVYNQGVALWNSWADGGSFQSFLSAGLFKLAAGTGKSYRLEAAASDFVVSEVNGVTTMSNPKVASDGDTAFVVWKQNSSLIGKFYQISTGNQLTAATVLNTATATGKFVVKAKNGRVVFIWESNSDIYIALKDMTTYANIGSESKVVTRGTFASGTAPYIDLGVGNDRAIVAWNTSIASGSGVQHTGSARVYRTDTGASLNAAFNFYVPSAEGLPSALEVSADATGDYGILSVLLRNLPAGTTYMRTFRYDLPNLTLGTLRSVGSNTNALYYDLRSIASNNYGALTARRDDGYSFISIMNLTDNTSPLAIPSGFASGSTSISAAHLSASGDTVLITWINNNRTYIKVVSLSLGNYLYANTLSPDSGATVTNRQYAMSFISGNNILTKWMHFENGLRTIRGRTSTLSPFALKGASEFFISTTNQGEQQYGGVAVSGQKAFIAWWSNDIAQQRIRGFSLDIQNPGALQYGLNNFFVAPLIERDYTIKAKISY</sequence>
<gene>
    <name evidence="1" type="ORF">CH360_06530</name>
    <name evidence="2" type="ORF">CH373_12440</name>
</gene>
<dbReference type="Proteomes" id="UP000231962">
    <property type="component" value="Unassembled WGS sequence"/>
</dbReference>
<protein>
    <recommendedName>
        <fullName evidence="5">Lipoprotein</fullName>
    </recommendedName>
</protein>
<dbReference type="OrthoDB" id="340142at2"/>
<dbReference type="EMBL" id="NPDY01000004">
    <property type="protein sequence ID" value="PJZ70380.1"/>
    <property type="molecule type" value="Genomic_DNA"/>
</dbReference>
<evidence type="ECO:0000313" key="4">
    <source>
        <dbReference type="Proteomes" id="UP000231990"/>
    </source>
</evidence>
<keyword evidence="3" id="KW-1185">Reference proteome</keyword>
<organism evidence="2 4">
    <name type="scientific">Leptospira perolatii</name>
    <dbReference type="NCBI Taxonomy" id="2023191"/>
    <lineage>
        <taxon>Bacteria</taxon>
        <taxon>Pseudomonadati</taxon>
        <taxon>Spirochaetota</taxon>
        <taxon>Spirochaetia</taxon>
        <taxon>Leptospirales</taxon>
        <taxon>Leptospiraceae</taxon>
        <taxon>Leptospira</taxon>
    </lineage>
</organism>
<evidence type="ECO:0000313" key="3">
    <source>
        <dbReference type="Proteomes" id="UP000231962"/>
    </source>
</evidence>
<name>A0A2M9ZLL9_9LEPT</name>
<dbReference type="NCBIfam" id="NF038383">
    <property type="entry name" value="lipo_LIC12048"/>
    <property type="match status" value="1"/>
</dbReference>
<comment type="caution">
    <text evidence="2">The sequence shown here is derived from an EMBL/GenBank/DDBJ whole genome shotgun (WGS) entry which is preliminary data.</text>
</comment>
<reference evidence="3 4" key="1">
    <citation type="submission" date="2017-07" db="EMBL/GenBank/DDBJ databases">
        <title>Leptospira spp. isolated from tropical soils.</title>
        <authorList>
            <person name="Thibeaux R."/>
            <person name="Iraola G."/>
            <person name="Ferres I."/>
            <person name="Bierque E."/>
            <person name="Girault D."/>
            <person name="Soupe-Gilbert M.-E."/>
            <person name="Picardeau M."/>
            <person name="Goarant C."/>
        </authorList>
    </citation>
    <scope>NUCLEOTIDE SEQUENCE [LARGE SCALE GENOMIC DNA]</scope>
    <source>
        <strain evidence="2 4">FH1-B-B1</strain>
        <strain evidence="1 3">FH1-B-C1</strain>
    </source>
</reference>
<evidence type="ECO:0000313" key="1">
    <source>
        <dbReference type="EMBL" id="PJZ70380.1"/>
    </source>
</evidence>
<evidence type="ECO:0008006" key="5">
    <source>
        <dbReference type="Google" id="ProtNLM"/>
    </source>
</evidence>